<dbReference type="Gene3D" id="1.10.530.10">
    <property type="match status" value="1"/>
</dbReference>
<sequence>MKKIILSIFITTNIFASEGDFIKKAWDNIKEDNLQSANIYLSNIKEGNPFYLYRLYLESSLKDIPNEKIFDIIKQNRNFAISSYIALKYASINFYNNQYKEALKFIDLVDKDALFDDDIPFYLYLKSQIYEKNGYDAFNIKKELATEYINDRYYGYQTYMDIYPDLSEEDKIKALENLIKKRMKERAKYVLNTFPETDAKYYYQIKLGVGDYNKIFEKIDKSSIYYKKAIILLVSKEDKYYRLYLEIIKPTKEEIEKDYFNNLENAFFKKDWKTFINFYQKIDKSSKYYPDAVWYYFLYLYRTDRYEEAKSYLLDNIDLIKDKSKAYYWLYLVSKKLGTENISYLKDIDFSNDLIKLSFYDIYAKSLIQPENIKKVSYTMPKIKNIYLNQNLSLIKELKDINLYKWAYIESRYYLKKTGDLKNLYSVSPEVAVRQLPKDKIESFPKPFNVKDKDMENLIYSIMRQESYFNPYAISRSNAIGLMQFIPSTAKWMAQKLGYKQFDITYMFEPEISIEFGRAYLSHLINLFDGNLIYVVASYNAGEGNVKRFLNSENITDPVEFVEFFPYAETRDYVKKVLKNLYIYKNIEE</sequence>
<keyword evidence="4" id="KW-1185">Reference proteome</keyword>
<dbReference type="PANTHER" id="PTHR37423">
    <property type="entry name" value="SOLUBLE LYTIC MUREIN TRANSGLYCOSYLASE-RELATED"/>
    <property type="match status" value="1"/>
</dbReference>
<dbReference type="PROSITE" id="PS00922">
    <property type="entry name" value="TRANSGLYCOSYLASE"/>
    <property type="match status" value="1"/>
</dbReference>
<dbReference type="GO" id="GO:0000270">
    <property type="term" value="P:peptidoglycan metabolic process"/>
    <property type="evidence" value="ECO:0007669"/>
    <property type="project" value="InterPro"/>
</dbReference>
<dbReference type="RefSeq" id="WP_265133823.1">
    <property type="nucleotide sequence ID" value="NZ_FXTX01000010.1"/>
</dbReference>
<dbReference type="SUPFAM" id="SSF53955">
    <property type="entry name" value="Lysozyme-like"/>
    <property type="match status" value="1"/>
</dbReference>
<name>A0AA45WM33_9AQUI</name>
<reference evidence="3" key="1">
    <citation type="submission" date="2017-05" db="EMBL/GenBank/DDBJ databases">
        <authorList>
            <person name="Varghese N."/>
            <person name="Submissions S."/>
        </authorList>
    </citation>
    <scope>NUCLEOTIDE SEQUENCE</scope>
    <source>
        <strain evidence="3">DSM 18763</strain>
    </source>
</reference>
<dbReference type="EMBL" id="FXTX01000010">
    <property type="protein sequence ID" value="SMP13184.1"/>
    <property type="molecule type" value="Genomic_DNA"/>
</dbReference>
<evidence type="ECO:0000313" key="4">
    <source>
        <dbReference type="Proteomes" id="UP001157947"/>
    </source>
</evidence>
<dbReference type="PANTHER" id="PTHR37423:SF2">
    <property type="entry name" value="MEMBRANE-BOUND LYTIC MUREIN TRANSGLYCOSYLASE C"/>
    <property type="match status" value="1"/>
</dbReference>
<proteinExistence type="inferred from homology"/>
<dbReference type="Proteomes" id="UP001157947">
    <property type="component" value="Unassembled WGS sequence"/>
</dbReference>
<comment type="similarity">
    <text evidence="1">Belongs to the transglycosylase Slt family.</text>
</comment>
<dbReference type="GO" id="GO:0008933">
    <property type="term" value="F:peptidoglycan lytic transglycosylase activity"/>
    <property type="evidence" value="ECO:0007669"/>
    <property type="project" value="InterPro"/>
</dbReference>
<dbReference type="InterPro" id="IPR008258">
    <property type="entry name" value="Transglycosylase_SLT_dom_1"/>
</dbReference>
<dbReference type="InterPro" id="IPR023346">
    <property type="entry name" value="Lysozyme-like_dom_sf"/>
</dbReference>
<dbReference type="AlphaFoldDB" id="A0AA45WM33"/>
<dbReference type="CDD" id="cd13401">
    <property type="entry name" value="Slt70-like"/>
    <property type="match status" value="1"/>
</dbReference>
<dbReference type="GO" id="GO:0016020">
    <property type="term" value="C:membrane"/>
    <property type="evidence" value="ECO:0007669"/>
    <property type="project" value="InterPro"/>
</dbReference>
<evidence type="ECO:0000259" key="2">
    <source>
        <dbReference type="Pfam" id="PF01464"/>
    </source>
</evidence>
<comment type="caution">
    <text evidence="3">The sequence shown here is derived from an EMBL/GenBank/DDBJ whole genome shotgun (WGS) entry which is preliminary data.</text>
</comment>
<protein>
    <submittedName>
        <fullName evidence="3">Soluble lytic murein transglycosylase</fullName>
    </submittedName>
</protein>
<accession>A0AA45WM33</accession>
<organism evidence="3 4">
    <name type="scientific">Venenivibrio stagnispumantis</name>
    <dbReference type="NCBI Taxonomy" id="407998"/>
    <lineage>
        <taxon>Bacteria</taxon>
        <taxon>Pseudomonadati</taxon>
        <taxon>Aquificota</taxon>
        <taxon>Aquificia</taxon>
        <taxon>Aquificales</taxon>
        <taxon>Hydrogenothermaceae</taxon>
        <taxon>Venenivibrio</taxon>
    </lineage>
</organism>
<dbReference type="InterPro" id="IPR000189">
    <property type="entry name" value="Transglyc_AS"/>
</dbReference>
<evidence type="ECO:0000256" key="1">
    <source>
        <dbReference type="ARBA" id="ARBA00007734"/>
    </source>
</evidence>
<dbReference type="Pfam" id="PF01464">
    <property type="entry name" value="SLT"/>
    <property type="match status" value="1"/>
</dbReference>
<evidence type="ECO:0000313" key="3">
    <source>
        <dbReference type="EMBL" id="SMP13184.1"/>
    </source>
</evidence>
<gene>
    <name evidence="3" type="ORF">SAMN06264868_11060</name>
</gene>
<feature type="domain" description="Transglycosylase SLT" evidence="2">
    <location>
        <begin position="451"/>
        <end position="554"/>
    </location>
</feature>